<dbReference type="Gene3D" id="3.40.50.1980">
    <property type="entry name" value="Nitrogenase molybdenum iron protein domain"/>
    <property type="match status" value="2"/>
</dbReference>
<comment type="similarity">
    <text evidence="2">Belongs to the bacterial solute-binding protein 8 family.</text>
</comment>
<keyword evidence="4" id="KW-0410">Iron transport</keyword>
<comment type="subcellular location">
    <subcellularLocation>
        <location evidence="1">Cell envelope</location>
    </subcellularLocation>
</comment>
<keyword evidence="4" id="KW-0406">Ion transport</keyword>
<evidence type="ECO:0000256" key="5">
    <source>
        <dbReference type="ARBA" id="ARBA00022729"/>
    </source>
</evidence>
<dbReference type="RefSeq" id="WP_231499185.1">
    <property type="nucleotide sequence ID" value="NZ_JBOK01000011.1"/>
</dbReference>
<dbReference type="SUPFAM" id="SSF53807">
    <property type="entry name" value="Helical backbone' metal receptor"/>
    <property type="match status" value="1"/>
</dbReference>
<feature type="chain" id="PRO_5001472943" evidence="6">
    <location>
        <begin position="25"/>
        <end position="315"/>
    </location>
</feature>
<dbReference type="InterPro" id="IPR051313">
    <property type="entry name" value="Bact_iron-sidero_bind"/>
</dbReference>
<dbReference type="GO" id="GO:1901678">
    <property type="term" value="P:iron coordination entity transport"/>
    <property type="evidence" value="ECO:0007669"/>
    <property type="project" value="UniProtKB-ARBA"/>
</dbReference>
<dbReference type="Proteomes" id="UP000020766">
    <property type="component" value="Unassembled WGS sequence"/>
</dbReference>
<protein>
    <submittedName>
        <fullName evidence="8">Iron ABC transporter substrate-binding protein</fullName>
    </submittedName>
</protein>
<organism evidence="8 9">
    <name type="scientific">Comamonas aquatica DA1877</name>
    <dbReference type="NCBI Taxonomy" id="1457173"/>
    <lineage>
        <taxon>Bacteria</taxon>
        <taxon>Pseudomonadati</taxon>
        <taxon>Pseudomonadota</taxon>
        <taxon>Betaproteobacteria</taxon>
        <taxon>Burkholderiales</taxon>
        <taxon>Comamonadaceae</taxon>
        <taxon>Comamonas</taxon>
    </lineage>
</organism>
<keyword evidence="9" id="KW-1185">Reference proteome</keyword>
<keyword evidence="5 6" id="KW-0732">Signal</keyword>
<gene>
    <name evidence="8" type="ORF">AX13_02570</name>
</gene>
<keyword evidence="4" id="KW-0408">Iron</keyword>
<sequence length="315" mass="33492">MRVLQRRTWVAAMVAGMSAPLGWAAPSTVLVQHAQGATAVPQRPQRVVVYDLATLDTMQALGMAVRGVPQAQLPPYLAGYADARYTVAGSLFEPDYAALSQIRPDLIIVGGRSAAKYEALGKIAPTLDFSVRGDHLLQDMARNITQLAQLSGQPAQGQALLARLEREVGVVRHLAAQAEPGLVLMAVNERILPNAPGSRFGFLFDVLGARSALRAQDLPARGTVYDLDAVARLDPAWIYVIDRKAATGSAPGGGALIPSQQVFDNAQVRGTQAGRKGQVVFLDPKGWYLLGSAGPTALLGNLAQLQQVYRAAGLR</sequence>
<evidence type="ECO:0000256" key="6">
    <source>
        <dbReference type="SAM" id="SignalP"/>
    </source>
</evidence>
<evidence type="ECO:0000313" key="9">
    <source>
        <dbReference type="Proteomes" id="UP000020766"/>
    </source>
</evidence>
<dbReference type="STRING" id="225991.MA05_03315"/>
<accession>A0A014NKL1</accession>
<proteinExistence type="inferred from homology"/>
<keyword evidence="3" id="KW-0813">Transport</keyword>
<comment type="caution">
    <text evidence="8">The sequence shown here is derived from an EMBL/GenBank/DDBJ whole genome shotgun (WGS) entry which is preliminary data.</text>
</comment>
<dbReference type="PATRIC" id="fig|1457173.3.peg.2184"/>
<evidence type="ECO:0000256" key="1">
    <source>
        <dbReference type="ARBA" id="ARBA00004196"/>
    </source>
</evidence>
<feature type="signal peptide" evidence="6">
    <location>
        <begin position="1"/>
        <end position="24"/>
    </location>
</feature>
<dbReference type="AlphaFoldDB" id="A0A014NKL1"/>
<dbReference type="PROSITE" id="PS50983">
    <property type="entry name" value="FE_B12_PBP"/>
    <property type="match status" value="1"/>
</dbReference>
<evidence type="ECO:0000256" key="2">
    <source>
        <dbReference type="ARBA" id="ARBA00008814"/>
    </source>
</evidence>
<evidence type="ECO:0000256" key="4">
    <source>
        <dbReference type="ARBA" id="ARBA00022496"/>
    </source>
</evidence>
<evidence type="ECO:0000256" key="3">
    <source>
        <dbReference type="ARBA" id="ARBA00022448"/>
    </source>
</evidence>
<reference evidence="8 9" key="1">
    <citation type="submission" date="2014-01" db="EMBL/GenBank/DDBJ databases">
        <title>Interspecies Systems Biology Uncovers Metabolites Affecting C. elegans Gene Expression and Life History Traits.</title>
        <authorList>
            <person name="Watson E."/>
            <person name="Macneil L.T."/>
            <person name="Ritter A.D."/>
            <person name="Yilmaz L.S."/>
            <person name="Rosebrock A.P."/>
            <person name="Caudy A.A."/>
            <person name="Walhout A.J."/>
        </authorList>
    </citation>
    <scope>NUCLEOTIDE SEQUENCE [LARGE SCALE GENOMIC DNA]</scope>
    <source>
        <strain evidence="8 9">DA1877</strain>
    </source>
</reference>
<evidence type="ECO:0000259" key="7">
    <source>
        <dbReference type="PROSITE" id="PS50983"/>
    </source>
</evidence>
<dbReference type="InterPro" id="IPR002491">
    <property type="entry name" value="ABC_transptr_periplasmic_BD"/>
</dbReference>
<dbReference type="PANTHER" id="PTHR30532">
    <property type="entry name" value="IRON III DICITRATE-BINDING PERIPLASMIC PROTEIN"/>
    <property type="match status" value="1"/>
</dbReference>
<feature type="domain" description="Fe/B12 periplasmic-binding" evidence="7">
    <location>
        <begin position="46"/>
        <end position="313"/>
    </location>
</feature>
<dbReference type="GO" id="GO:0030288">
    <property type="term" value="C:outer membrane-bounded periplasmic space"/>
    <property type="evidence" value="ECO:0007669"/>
    <property type="project" value="TreeGrafter"/>
</dbReference>
<dbReference type="EMBL" id="JBOK01000011">
    <property type="protein sequence ID" value="EXU80003.1"/>
    <property type="molecule type" value="Genomic_DNA"/>
</dbReference>
<name>A0A014NKL1_9BURK</name>
<dbReference type="Pfam" id="PF01497">
    <property type="entry name" value="Peripla_BP_2"/>
    <property type="match status" value="1"/>
</dbReference>
<evidence type="ECO:0000313" key="8">
    <source>
        <dbReference type="EMBL" id="EXU80003.1"/>
    </source>
</evidence>
<dbReference type="PANTHER" id="PTHR30532:SF28">
    <property type="entry name" value="PETROBACTIN-BINDING PROTEIN YCLQ"/>
    <property type="match status" value="1"/>
</dbReference>